<feature type="binding site" evidence="1">
    <location>
        <position position="41"/>
    </location>
    <ligand>
        <name>substrate</name>
    </ligand>
</feature>
<feature type="binding site" evidence="1">
    <location>
        <position position="53"/>
    </location>
    <ligand>
        <name>Mg(2+)</name>
        <dbReference type="ChEBI" id="CHEBI:18420"/>
    </ligand>
</feature>
<keyword evidence="1" id="KW-0547">Nucleotide-binding</keyword>
<dbReference type="NCBIfam" id="TIGR00347">
    <property type="entry name" value="bioD"/>
    <property type="match status" value="1"/>
</dbReference>
<dbReference type="CDD" id="cd03109">
    <property type="entry name" value="DTBS"/>
    <property type="match status" value="1"/>
</dbReference>
<dbReference type="AlphaFoldDB" id="H0E2Y2"/>
<proteinExistence type="inferred from homology"/>
<keyword evidence="1" id="KW-0479">Metal-binding</keyword>
<dbReference type="Proteomes" id="UP000005143">
    <property type="component" value="Unassembled WGS sequence"/>
</dbReference>
<dbReference type="EC" id="6.3.3.3" evidence="1"/>
<feature type="binding site" evidence="1">
    <location>
        <position position="16"/>
    </location>
    <ligand>
        <name>Mg(2+)</name>
        <dbReference type="ChEBI" id="CHEBI:18420"/>
    </ligand>
</feature>
<name>H0E2Y2_9ACTN</name>
<comment type="similarity">
    <text evidence="1">Belongs to the dethiobiotin synthetase family.</text>
</comment>
<evidence type="ECO:0000256" key="1">
    <source>
        <dbReference type="HAMAP-Rule" id="MF_00336"/>
    </source>
</evidence>
<evidence type="ECO:0000313" key="3">
    <source>
        <dbReference type="Proteomes" id="UP000005143"/>
    </source>
</evidence>
<dbReference type="HAMAP" id="MF_00336">
    <property type="entry name" value="BioD"/>
    <property type="match status" value="1"/>
</dbReference>
<gene>
    <name evidence="1" type="primary">bioD</name>
    <name evidence="2" type="ORF">PAI11_11520</name>
</gene>
<comment type="subunit">
    <text evidence="1">Homodimer.</text>
</comment>
<dbReference type="Pfam" id="PF13500">
    <property type="entry name" value="AAA_26"/>
    <property type="match status" value="1"/>
</dbReference>
<dbReference type="GO" id="GO:0009102">
    <property type="term" value="P:biotin biosynthetic process"/>
    <property type="evidence" value="ECO:0007669"/>
    <property type="project" value="UniProtKB-UniRule"/>
</dbReference>
<dbReference type="Gene3D" id="3.40.50.300">
    <property type="entry name" value="P-loop containing nucleotide triphosphate hydrolases"/>
    <property type="match status" value="1"/>
</dbReference>
<dbReference type="PIRSF" id="PIRSF006755">
    <property type="entry name" value="DTB_synth"/>
    <property type="match status" value="1"/>
</dbReference>
<feature type="active site" evidence="1">
    <location>
        <position position="37"/>
    </location>
</feature>
<keyword evidence="1" id="KW-0460">Magnesium</keyword>
<comment type="caution">
    <text evidence="2">The sequence shown here is derived from an EMBL/GenBank/DDBJ whole genome shotgun (WGS) entry which is preliminary data.</text>
</comment>
<organism evidence="2 3">
    <name type="scientific">Patulibacter medicamentivorans</name>
    <dbReference type="NCBI Taxonomy" id="1097667"/>
    <lineage>
        <taxon>Bacteria</taxon>
        <taxon>Bacillati</taxon>
        <taxon>Actinomycetota</taxon>
        <taxon>Thermoleophilia</taxon>
        <taxon>Solirubrobacterales</taxon>
        <taxon>Patulibacteraceae</taxon>
        <taxon>Patulibacter</taxon>
    </lineage>
</organism>
<keyword evidence="1" id="KW-0093">Biotin biosynthesis</keyword>
<dbReference type="PANTHER" id="PTHR43210">
    <property type="entry name" value="DETHIOBIOTIN SYNTHETASE"/>
    <property type="match status" value="1"/>
</dbReference>
<feature type="binding site" evidence="1">
    <location>
        <begin position="112"/>
        <end position="115"/>
    </location>
    <ligand>
        <name>ATP</name>
        <dbReference type="ChEBI" id="CHEBI:30616"/>
    </ligand>
</feature>
<accession>H0E2Y2</accession>
<dbReference type="GO" id="GO:0004141">
    <property type="term" value="F:dethiobiotin synthase activity"/>
    <property type="evidence" value="ECO:0007669"/>
    <property type="project" value="UniProtKB-UniRule"/>
</dbReference>
<reference evidence="2 3" key="1">
    <citation type="journal article" date="2013" name="Biodegradation">
        <title>Quantitative proteomic analysis of ibuprofen-degrading Patulibacter sp. strain I11.</title>
        <authorList>
            <person name="Almeida B."/>
            <person name="Kjeldal H."/>
            <person name="Lolas I."/>
            <person name="Knudsen A.D."/>
            <person name="Carvalho G."/>
            <person name="Nielsen K.L."/>
            <person name="Barreto Crespo M.T."/>
            <person name="Stensballe A."/>
            <person name="Nielsen J.L."/>
        </authorList>
    </citation>
    <scope>NUCLEOTIDE SEQUENCE [LARGE SCALE GENOMIC DNA]</scope>
    <source>
        <strain evidence="2 3">I11</strain>
    </source>
</reference>
<feature type="binding site" evidence="1">
    <location>
        <position position="53"/>
    </location>
    <ligand>
        <name>ATP</name>
        <dbReference type="ChEBI" id="CHEBI:30616"/>
    </ligand>
</feature>
<dbReference type="SUPFAM" id="SSF52540">
    <property type="entry name" value="P-loop containing nucleoside triphosphate hydrolases"/>
    <property type="match status" value="1"/>
</dbReference>
<dbReference type="InterPro" id="IPR027417">
    <property type="entry name" value="P-loop_NTPase"/>
</dbReference>
<comment type="function">
    <text evidence="1">Catalyzes a mechanistically unusual reaction, the ATP-dependent insertion of CO2 between the N7 and N8 nitrogen atoms of 7,8-diaminopelargonic acid (DAPA, also called 7,8-diammoniononanoate) to form a ureido ring.</text>
</comment>
<dbReference type="GO" id="GO:0005524">
    <property type="term" value="F:ATP binding"/>
    <property type="evidence" value="ECO:0007669"/>
    <property type="project" value="UniProtKB-UniRule"/>
</dbReference>
<dbReference type="EMBL" id="AGUD01000053">
    <property type="protein sequence ID" value="EHN11968.1"/>
    <property type="molecule type" value="Genomic_DNA"/>
</dbReference>
<dbReference type="PANTHER" id="PTHR43210:SF5">
    <property type="entry name" value="DETHIOBIOTIN SYNTHETASE"/>
    <property type="match status" value="1"/>
</dbReference>
<feature type="binding site" evidence="1">
    <location>
        <begin position="12"/>
        <end position="17"/>
    </location>
    <ligand>
        <name>ATP</name>
        <dbReference type="ChEBI" id="CHEBI:30616"/>
    </ligand>
</feature>
<comment type="pathway">
    <text evidence="1">Cofactor biosynthesis; biotin biosynthesis; biotin from 7,8-diaminononanoate: step 1/2.</text>
</comment>
<dbReference type="PATRIC" id="fig|1097667.3.peg.1150"/>
<dbReference type="GO" id="GO:0000287">
    <property type="term" value="F:magnesium ion binding"/>
    <property type="evidence" value="ECO:0007669"/>
    <property type="project" value="UniProtKB-UniRule"/>
</dbReference>
<comment type="catalytic activity">
    <reaction evidence="1">
        <text>(7R,8S)-7,8-diammoniononanoate + CO2 + ATP = (4R,5S)-dethiobiotin + ADP + phosphate + 3 H(+)</text>
        <dbReference type="Rhea" id="RHEA:15805"/>
        <dbReference type="ChEBI" id="CHEBI:15378"/>
        <dbReference type="ChEBI" id="CHEBI:16526"/>
        <dbReference type="ChEBI" id="CHEBI:30616"/>
        <dbReference type="ChEBI" id="CHEBI:43474"/>
        <dbReference type="ChEBI" id="CHEBI:149469"/>
        <dbReference type="ChEBI" id="CHEBI:149473"/>
        <dbReference type="ChEBI" id="CHEBI:456216"/>
        <dbReference type="EC" id="6.3.3.3"/>
    </reaction>
</comment>
<keyword evidence="1 2" id="KW-0436">Ligase</keyword>
<dbReference type="RefSeq" id="WP_007571935.1">
    <property type="nucleotide sequence ID" value="NZ_AGUD01000053.1"/>
</dbReference>
<protein>
    <recommendedName>
        <fullName evidence="1">ATP-dependent dethiobiotin synthetase BioD</fullName>
        <ecNumber evidence="1">6.3.3.3</ecNumber>
    </recommendedName>
    <alternativeName>
        <fullName evidence="1">DTB synthetase</fullName>
        <shortName evidence="1">DTBS</shortName>
    </alternativeName>
    <alternativeName>
        <fullName evidence="1">Dethiobiotin synthase</fullName>
    </alternativeName>
</protein>
<keyword evidence="1" id="KW-0067">ATP-binding</keyword>
<keyword evidence="3" id="KW-1185">Reference proteome</keyword>
<keyword evidence="1" id="KW-0963">Cytoplasm</keyword>
<evidence type="ECO:0000313" key="2">
    <source>
        <dbReference type="EMBL" id="EHN11968.1"/>
    </source>
</evidence>
<comment type="caution">
    <text evidence="1">Lacks conserved residue(s) required for the propagation of feature annotation.</text>
</comment>
<comment type="subcellular location">
    <subcellularLocation>
        <location evidence="1">Cytoplasm</location>
    </subcellularLocation>
</comment>
<dbReference type="InterPro" id="IPR004472">
    <property type="entry name" value="DTB_synth_BioD"/>
</dbReference>
<feature type="binding site" evidence="1">
    <location>
        <position position="112"/>
    </location>
    <ligand>
        <name>Mg(2+)</name>
        <dbReference type="ChEBI" id="CHEBI:18420"/>
    </ligand>
</feature>
<sequence length="229" mass="23302">MSGLLVTATDTEVGKTYLAAAICAALVRSGARVVAHKPVVTGLDDPVPAGLRDHELLAACTGQRPEQVSPLRFGPPVSPHLAAERAGAPLTRESLVDAARGASGPGETLVVEGIGGLLVPFTREGYDVRAFAVDLGLPLVVAARPGLGTISHTRLTVEAARAAGLDVRAVVLTPWTDGDPLADDNRRTLAALLADVPVHLLPATTPTPAALADAAAGLPVGDWLGPARA</sequence>
<dbReference type="GO" id="GO:0005829">
    <property type="term" value="C:cytosol"/>
    <property type="evidence" value="ECO:0007669"/>
    <property type="project" value="TreeGrafter"/>
</dbReference>
<dbReference type="UniPathway" id="UPA00078">
    <property type="reaction ID" value="UER00161"/>
</dbReference>
<comment type="cofactor">
    <cofactor evidence="1">
        <name>Mg(2+)</name>
        <dbReference type="ChEBI" id="CHEBI:18420"/>
    </cofactor>
</comment>